<dbReference type="Gene3D" id="3.40.50.300">
    <property type="entry name" value="P-loop containing nucleotide triphosphate hydrolases"/>
    <property type="match status" value="1"/>
</dbReference>
<evidence type="ECO:0000313" key="5">
    <source>
        <dbReference type="EMBL" id="KAK0429132.1"/>
    </source>
</evidence>
<evidence type="ECO:0000256" key="2">
    <source>
        <dbReference type="ARBA" id="ARBA00022741"/>
    </source>
</evidence>
<accession>A0AA39IT89</accession>
<keyword evidence="6" id="KW-1185">Reference proteome</keyword>
<dbReference type="InterPro" id="IPR006703">
    <property type="entry name" value="G_AIG1"/>
</dbReference>
<evidence type="ECO:0000313" key="6">
    <source>
        <dbReference type="Proteomes" id="UP001175271"/>
    </source>
</evidence>
<keyword evidence="2" id="KW-0547">Nucleotide-binding</keyword>
<evidence type="ECO:0000259" key="4">
    <source>
        <dbReference type="Pfam" id="PF26633"/>
    </source>
</evidence>
<sequence length="776" mass="88731">MVHPSIFVKVVKTNIQVDIPLVSHDNIEKILENLYLERFRKPAKELGVLLRKYSLKFNEYVNVDEDIKCVYPVDGERFEVVFSDSSLWTDHDSLYGSAHVFPLFSNDTEEDYEDCRSYVEQQRSQAHYIYDNQVALEVVTDSGSTTTMYKIQSSPAPSVEDVVREILISKNMLTGKFFVHVQANQNGVYVNLDDDYCNVEIMEGATYRIVIRGKENRPKVMPPHSTIMSLEEDDTIYNILLVGETGSGKSTFINSMLTYLNFTSIDSADGQEPVAVIPSFFEVCDVYDQYKTVRVGKSDRNENFNTAGESVTQTPRSYEFSYNHKHYRIIDSPGFGDTRKAEQDKKNLDMILRQVLTVGQIHAICVVLKSSDRLSDPMKFCLSSIRSQLDKEVFKNVFFCFTHANDNHFNAAPSIDHLNKFFHEQEIAYILTTSATFYFDNAGFRYLSTKAQNVAIGRTAEDYRESWDKSRSSATRLLRQVALREPHDLRRFQPVAETRRIVENLIHIAAETVKSIGKNRKKIQEELSLLYSGKKGTSLDEVKQHSIKTTQFRLLDSTKLVCSTPECARTVCQNNILMEGVPLRKLPEPALKNCDVIDEKTGICRQCQCSWTMHYLTKHAKEVITTPTSSKFSEANISITNKQAMKFYEELAKHLEEDERKIEHICARLSTFLAQNSIVTHDDLYLECLKRSRDAAQFDATIKETNSNKTAAQHLAESVSTYEEELELLKRKSGGQISISDVVKYKDELMGLSQGIYRIRESMEAFDEITPSLMKV</sequence>
<dbReference type="EMBL" id="JAUCMV010000001">
    <property type="protein sequence ID" value="KAK0429132.1"/>
    <property type="molecule type" value="Genomic_DNA"/>
</dbReference>
<name>A0AA39IT89_9BILA</name>
<dbReference type="Proteomes" id="UP001175271">
    <property type="component" value="Unassembled WGS sequence"/>
</dbReference>
<dbReference type="InterPro" id="IPR058519">
    <property type="entry name" value="DUF8206"/>
</dbReference>
<evidence type="ECO:0008006" key="7">
    <source>
        <dbReference type="Google" id="ProtNLM"/>
    </source>
</evidence>
<dbReference type="Pfam" id="PF26633">
    <property type="entry name" value="DUF8206"/>
    <property type="match status" value="1"/>
</dbReference>
<feature type="domain" description="AIG1-type G" evidence="3">
    <location>
        <begin position="304"/>
        <end position="423"/>
    </location>
</feature>
<dbReference type="PANTHER" id="PTHR32046:SF11">
    <property type="entry name" value="IMMUNE-ASSOCIATED NUCLEOTIDE-BINDING PROTEIN 10-LIKE"/>
    <property type="match status" value="1"/>
</dbReference>
<dbReference type="PANTHER" id="PTHR32046">
    <property type="entry name" value="G DOMAIN-CONTAINING PROTEIN"/>
    <property type="match status" value="1"/>
</dbReference>
<organism evidence="5 6">
    <name type="scientific">Steinernema hermaphroditum</name>
    <dbReference type="NCBI Taxonomy" id="289476"/>
    <lineage>
        <taxon>Eukaryota</taxon>
        <taxon>Metazoa</taxon>
        <taxon>Ecdysozoa</taxon>
        <taxon>Nematoda</taxon>
        <taxon>Chromadorea</taxon>
        <taxon>Rhabditida</taxon>
        <taxon>Tylenchina</taxon>
        <taxon>Panagrolaimomorpha</taxon>
        <taxon>Strongyloidoidea</taxon>
        <taxon>Steinernematidae</taxon>
        <taxon>Steinernema</taxon>
    </lineage>
</organism>
<gene>
    <name evidence="5" type="ORF">QR680_011214</name>
</gene>
<dbReference type="SUPFAM" id="SSF52540">
    <property type="entry name" value="P-loop containing nucleoside triphosphate hydrolases"/>
    <property type="match status" value="2"/>
</dbReference>
<feature type="domain" description="DUF8206" evidence="4">
    <location>
        <begin position="569"/>
        <end position="616"/>
    </location>
</feature>
<dbReference type="AlphaFoldDB" id="A0AA39IT89"/>
<dbReference type="InterPro" id="IPR025662">
    <property type="entry name" value="Sigma_54_int_dom_ATP-bd_1"/>
</dbReference>
<proteinExistence type="inferred from homology"/>
<evidence type="ECO:0000256" key="1">
    <source>
        <dbReference type="ARBA" id="ARBA00008535"/>
    </source>
</evidence>
<comment type="caution">
    <text evidence="5">The sequence shown here is derived from an EMBL/GenBank/DDBJ whole genome shotgun (WGS) entry which is preliminary data.</text>
</comment>
<comment type="similarity">
    <text evidence="1">Belongs to the TRAFAC class TrmE-Era-EngA-EngB-Septin-like GTPase superfamily. AIG1/Toc34/Toc159-like paraseptin GTPase family. IAN subfamily.</text>
</comment>
<evidence type="ECO:0000259" key="3">
    <source>
        <dbReference type="Pfam" id="PF04548"/>
    </source>
</evidence>
<protein>
    <recommendedName>
        <fullName evidence="7">G domain-containing protein</fullName>
    </recommendedName>
</protein>
<dbReference type="PROSITE" id="PS00675">
    <property type="entry name" value="SIGMA54_INTERACT_1"/>
    <property type="match status" value="1"/>
</dbReference>
<reference evidence="5" key="1">
    <citation type="submission" date="2023-06" db="EMBL/GenBank/DDBJ databases">
        <title>Genomic analysis of the entomopathogenic nematode Steinernema hermaphroditum.</title>
        <authorList>
            <person name="Schwarz E.M."/>
            <person name="Heppert J.K."/>
            <person name="Baniya A."/>
            <person name="Schwartz H.T."/>
            <person name="Tan C.-H."/>
            <person name="Antoshechkin I."/>
            <person name="Sternberg P.W."/>
            <person name="Goodrich-Blair H."/>
            <person name="Dillman A.R."/>
        </authorList>
    </citation>
    <scope>NUCLEOTIDE SEQUENCE</scope>
    <source>
        <strain evidence="5">PS9179</strain>
        <tissue evidence="5">Whole animal</tissue>
    </source>
</reference>
<dbReference type="GO" id="GO:0005525">
    <property type="term" value="F:GTP binding"/>
    <property type="evidence" value="ECO:0007669"/>
    <property type="project" value="InterPro"/>
</dbReference>
<dbReference type="InterPro" id="IPR027417">
    <property type="entry name" value="P-loop_NTPase"/>
</dbReference>
<dbReference type="Pfam" id="PF04548">
    <property type="entry name" value="AIG1"/>
    <property type="match status" value="1"/>
</dbReference>